<reference evidence="14" key="3">
    <citation type="submission" date="2015-06" db="UniProtKB">
        <authorList>
            <consortium name="EnsemblMetazoa"/>
        </authorList>
    </citation>
    <scope>IDENTIFICATION</scope>
</reference>
<dbReference type="UniPathway" id="UPA00196"/>
<evidence type="ECO:0000256" key="6">
    <source>
        <dbReference type="ARBA" id="ARBA00022692"/>
    </source>
</evidence>
<feature type="transmembrane region" description="Helical" evidence="11">
    <location>
        <begin position="644"/>
        <end position="665"/>
    </location>
</feature>
<keyword evidence="9 11" id="KW-0472">Membrane</keyword>
<dbReference type="Pfam" id="PF01663">
    <property type="entry name" value="Phosphodiest"/>
    <property type="match status" value="1"/>
</dbReference>
<keyword evidence="7" id="KW-0256">Endoplasmic reticulum</keyword>
<evidence type="ECO:0000256" key="11">
    <source>
        <dbReference type="SAM" id="Phobius"/>
    </source>
</evidence>
<reference evidence="13 15" key="2">
    <citation type="journal article" date="2013" name="Nature">
        <title>Insights into bilaterian evolution from three spiralian genomes.</title>
        <authorList>
            <person name="Simakov O."/>
            <person name="Marletaz F."/>
            <person name="Cho S.J."/>
            <person name="Edsinger-Gonzales E."/>
            <person name="Havlak P."/>
            <person name="Hellsten U."/>
            <person name="Kuo D.H."/>
            <person name="Larsson T."/>
            <person name="Lv J."/>
            <person name="Arendt D."/>
            <person name="Savage R."/>
            <person name="Osoegawa K."/>
            <person name="de Jong P."/>
            <person name="Grimwood J."/>
            <person name="Chapman J.A."/>
            <person name="Shapiro H."/>
            <person name="Aerts A."/>
            <person name="Otillar R.P."/>
            <person name="Terry A.Y."/>
            <person name="Boore J.L."/>
            <person name="Grigoriev I.V."/>
            <person name="Lindberg D.R."/>
            <person name="Seaver E.C."/>
            <person name="Weisblat D.A."/>
            <person name="Putnam N.H."/>
            <person name="Rokhsar D.S."/>
        </authorList>
    </citation>
    <scope>NUCLEOTIDE SEQUENCE</scope>
</reference>
<feature type="transmembrane region" description="Helical" evidence="11">
    <location>
        <begin position="961"/>
        <end position="979"/>
    </location>
</feature>
<feature type="transmembrane region" description="Helical" evidence="11">
    <location>
        <begin position="532"/>
        <end position="555"/>
    </location>
</feature>
<feature type="transmembrane region" description="Helical" evidence="11">
    <location>
        <begin position="1026"/>
        <end position="1045"/>
    </location>
</feature>
<dbReference type="GO" id="GO:0005789">
    <property type="term" value="C:endoplasmic reticulum membrane"/>
    <property type="evidence" value="ECO:0000318"/>
    <property type="project" value="GO_Central"/>
</dbReference>
<evidence type="ECO:0000256" key="2">
    <source>
        <dbReference type="ARBA" id="ARBA00004687"/>
    </source>
</evidence>
<dbReference type="GeneID" id="20212112"/>
<keyword evidence="8 11" id="KW-1133">Transmembrane helix</keyword>
<dbReference type="EMBL" id="AMQM01004565">
    <property type="status" value="NOT_ANNOTATED_CDS"/>
    <property type="molecule type" value="Genomic_DNA"/>
</dbReference>
<dbReference type="Proteomes" id="UP000015101">
    <property type="component" value="Unassembled WGS sequence"/>
</dbReference>
<dbReference type="KEGG" id="hro:HELRODRAFT_191962"/>
<dbReference type="STRING" id="6412.T1FTG5"/>
<reference evidence="15" key="1">
    <citation type="submission" date="2012-12" db="EMBL/GenBank/DDBJ databases">
        <authorList>
            <person name="Hellsten U."/>
            <person name="Grimwood J."/>
            <person name="Chapman J.A."/>
            <person name="Shapiro H."/>
            <person name="Aerts A."/>
            <person name="Otillar R.P."/>
            <person name="Terry A.Y."/>
            <person name="Boore J.L."/>
            <person name="Simakov O."/>
            <person name="Marletaz F."/>
            <person name="Cho S.-J."/>
            <person name="Edsinger-Gonzales E."/>
            <person name="Havlak P."/>
            <person name="Kuo D.-H."/>
            <person name="Larsson T."/>
            <person name="Lv J."/>
            <person name="Arendt D."/>
            <person name="Savage R."/>
            <person name="Osoegawa K."/>
            <person name="de Jong P."/>
            <person name="Lindberg D.R."/>
            <person name="Seaver E.C."/>
            <person name="Weisblat D.A."/>
            <person name="Putnam N.H."/>
            <person name="Grigoriev I.V."/>
            <person name="Rokhsar D.S."/>
        </authorList>
    </citation>
    <scope>NUCLEOTIDE SEQUENCE</scope>
</reference>
<keyword evidence="6 11" id="KW-0812">Transmembrane</keyword>
<dbReference type="InterPro" id="IPR045687">
    <property type="entry name" value="PIGG/GPI7_C"/>
</dbReference>
<evidence type="ECO:0000313" key="13">
    <source>
        <dbReference type="EMBL" id="ESO03805.1"/>
    </source>
</evidence>
<feature type="transmembrane region" description="Helical" evidence="11">
    <location>
        <begin position="567"/>
        <end position="587"/>
    </location>
</feature>
<dbReference type="InterPro" id="IPR037674">
    <property type="entry name" value="PIG-G_N"/>
</dbReference>
<evidence type="ECO:0000256" key="3">
    <source>
        <dbReference type="ARBA" id="ARBA00005315"/>
    </source>
</evidence>
<dbReference type="HOGENOM" id="CLU_004770_4_0_1"/>
<feature type="domain" description="GPI ethanolamine phosphate transferase 2 C-terminal" evidence="12">
    <location>
        <begin position="923"/>
        <end position="1192"/>
    </location>
</feature>
<keyword evidence="10" id="KW-0325">Glycoprotein</keyword>
<evidence type="ECO:0000313" key="15">
    <source>
        <dbReference type="Proteomes" id="UP000015101"/>
    </source>
</evidence>
<evidence type="ECO:0000313" key="14">
    <source>
        <dbReference type="EnsemblMetazoa" id="HelroP191962"/>
    </source>
</evidence>
<feature type="transmembrane region" description="Helical" evidence="11">
    <location>
        <begin position="849"/>
        <end position="872"/>
    </location>
</feature>
<dbReference type="PANTHER" id="PTHR23072">
    <property type="entry name" value="PHOSPHATIDYLINOSITOL GLYCAN-RELATED"/>
    <property type="match status" value="1"/>
</dbReference>
<dbReference type="EMBL" id="KB096590">
    <property type="protein sequence ID" value="ESO03805.1"/>
    <property type="molecule type" value="Genomic_DNA"/>
</dbReference>
<feature type="transmembrane region" description="Helical" evidence="11">
    <location>
        <begin position="1065"/>
        <end position="1087"/>
    </location>
</feature>
<evidence type="ECO:0000256" key="10">
    <source>
        <dbReference type="ARBA" id="ARBA00023180"/>
    </source>
</evidence>
<gene>
    <name evidence="14" type="primary">20212112</name>
    <name evidence="13" type="ORF">HELRODRAFT_191962</name>
</gene>
<dbReference type="Pfam" id="PF19316">
    <property type="entry name" value="PIGO_PIGG"/>
    <property type="match status" value="1"/>
</dbReference>
<feature type="transmembrane region" description="Helical" evidence="11">
    <location>
        <begin position="1150"/>
        <end position="1173"/>
    </location>
</feature>
<evidence type="ECO:0000256" key="8">
    <source>
        <dbReference type="ARBA" id="ARBA00022989"/>
    </source>
</evidence>
<dbReference type="InterPro" id="IPR017850">
    <property type="entry name" value="Alkaline_phosphatase_core_sf"/>
</dbReference>
<feature type="transmembrane region" description="Helical" evidence="11">
    <location>
        <begin position="488"/>
        <end position="511"/>
    </location>
</feature>
<feature type="transmembrane region" description="Helical" evidence="11">
    <location>
        <begin position="748"/>
        <end position="769"/>
    </location>
</feature>
<evidence type="ECO:0000256" key="4">
    <source>
        <dbReference type="ARBA" id="ARBA00022502"/>
    </source>
</evidence>
<sequence length="1215" mass="138326">MKSRLVILFCVIVIQIANLIFLVSFLPIKKSSSGFSEKRRDAAFTLDQSCGQYVNQTENYSNSTARNHEEQEGCYIKPHFDRLVFIVLDGLRADVILNLLETNIQKSNFHKNDANNLGYLKEFLNAKNTFVFQSVARPPTVTLPGVKALMTGTVSSYSDVIWNFASGKLEEDNLISQLKLLGRRNFFYGDDTWLKLFAEDVFISSDGVTSFFVTDFTEVDRNVSRHLGKLFHVEGGRDWSWDCLFLHYLGLDHIGHLLGPHHMQANKKLEEMQGVIKFIKTSLDAKDKSDNKTSLLILTSDHGMTSSGSHGGSTPDELNTPLVFHAGSFLMDSSKVKEAGDNLLQRGDFGLAGTVDQVSVAPTLAFLLGTSVPKNSMGVAIFHLLKIFSGNNEKGAELDELLKVAYINGEQLLKVMEKNVDGYQHDVYYNAYLEAVDMHRTLIQQKQQHQQELQHQQLQQKQHLLGMYHRSLLGMSDILVTSMSNYDIYGMNFSIALMFFISTVLAILLYKQYNYNDDEVISVSFHLSIFPLLWKFFALISCVVVLHLFLCTVIFCSQSCLLCSDWLRFSGAVFLLAVTLGMVYFVFAELPRSHYDNFPIKFLQCFVQKTFNRLPGMALKKSNSSDLQLINSNIENSTKLTSKIWFLVVFSCWLQNILLLSSSFVEEEHNISHYVIITSLMAWVALLLRSGYSVPRARFNSRIIFSLDLLLLLLVTCRFGKCLNSTGDKWKDARDLSDWLSEPNNKRIYSLFFTISLSITTLIILVSLYHTFISKKWVFSVLKSVFVQKLGGIDEDDKNYSANNDDDNDEYVDDDIEEWSEYLKERERVKRRSSTGGCRKGKILIWVRLVVRNIFCLVILAMFVSFASVATFRRGDFQISYDNSNDDGGADDDRGDRYTYSEERLEMIKMKFLSDSRSILASSVIISLLRPLISSSSIFLKVVWRMLNCFAPNTTSLVNSAVIRVFFGVITFVNSLKFVKSKFSKMKFSKMVDRFQNKLPMQSSGEQFLVIKIALTLVVLLTFKSFNVVLLALSWFAAIVLRYLLRVTCEEVLFSSSSSSSSSSLLFVSSVTIFYYWMGRAFFFYQGNSNNITTIDVTAGNVAQVDYNPLIATALTFINTYYFKLFWLLSALEVISTLESNRKMIERKRFIAVVTLLVFGALANVSYLIVVFLMREHLFVWSVFAPKLLYVAMEGSVVSSKDRQVFAIPWVQDFR</sequence>
<evidence type="ECO:0000256" key="1">
    <source>
        <dbReference type="ARBA" id="ARBA00004477"/>
    </source>
</evidence>
<comment type="subcellular location">
    <subcellularLocation>
        <location evidence="1">Endoplasmic reticulum membrane</location>
        <topology evidence="1">Multi-pass membrane protein</topology>
    </subcellularLocation>
</comment>
<organism evidence="14 15">
    <name type="scientific">Helobdella robusta</name>
    <name type="common">Californian leech</name>
    <dbReference type="NCBI Taxonomy" id="6412"/>
    <lineage>
        <taxon>Eukaryota</taxon>
        <taxon>Metazoa</taxon>
        <taxon>Spiralia</taxon>
        <taxon>Lophotrochozoa</taxon>
        <taxon>Annelida</taxon>
        <taxon>Clitellata</taxon>
        <taxon>Hirudinea</taxon>
        <taxon>Rhynchobdellida</taxon>
        <taxon>Glossiphoniidae</taxon>
        <taxon>Helobdella</taxon>
    </lineage>
</organism>
<dbReference type="EnsemblMetazoa" id="HelroT191962">
    <property type="protein sequence ID" value="HelroP191962"/>
    <property type="gene ID" value="HelroG191962"/>
</dbReference>
<dbReference type="OrthoDB" id="272139at2759"/>
<dbReference type="InParanoid" id="T1FTG5"/>
<keyword evidence="4" id="KW-0337">GPI-anchor biosynthesis</keyword>
<evidence type="ECO:0000256" key="7">
    <source>
        <dbReference type="ARBA" id="ARBA00022824"/>
    </source>
</evidence>
<feature type="transmembrane region" description="Helical" evidence="11">
    <location>
        <begin position="5"/>
        <end position="28"/>
    </location>
</feature>
<keyword evidence="15" id="KW-1185">Reference proteome</keyword>
<dbReference type="FunCoup" id="T1FTG5">
    <property type="interactions" value="706"/>
</dbReference>
<comment type="similarity">
    <text evidence="3">Belongs to the PIGG/PIGN/PIGO family. PIGG subfamily.</text>
</comment>
<accession>T1FTG5</accession>
<keyword evidence="5" id="KW-0808">Transferase</keyword>
<evidence type="ECO:0000256" key="5">
    <source>
        <dbReference type="ARBA" id="ARBA00022679"/>
    </source>
</evidence>
<protein>
    <recommendedName>
        <fullName evidence="12">GPI ethanolamine phosphate transferase 2 C-terminal domain-containing protein</fullName>
    </recommendedName>
</protein>
<proteinExistence type="inferred from homology"/>
<evidence type="ECO:0000259" key="12">
    <source>
        <dbReference type="Pfam" id="PF19316"/>
    </source>
</evidence>
<evidence type="ECO:0000256" key="9">
    <source>
        <dbReference type="ARBA" id="ARBA00023136"/>
    </source>
</evidence>
<dbReference type="GO" id="GO:0006506">
    <property type="term" value="P:GPI anchor biosynthetic process"/>
    <property type="evidence" value="ECO:0000318"/>
    <property type="project" value="GO_Central"/>
</dbReference>
<dbReference type="CDD" id="cd16024">
    <property type="entry name" value="GPI_EPT_2"/>
    <property type="match status" value="1"/>
</dbReference>
<dbReference type="GO" id="GO:0051267">
    <property type="term" value="F:CP2 mannose-ethanolamine phosphotransferase activity"/>
    <property type="evidence" value="ECO:0000318"/>
    <property type="project" value="GO_Central"/>
</dbReference>
<dbReference type="AlphaFoldDB" id="T1FTG5"/>
<dbReference type="CTD" id="20212112"/>
<dbReference type="PANTHER" id="PTHR23072:SF0">
    <property type="entry name" value="GPI ETHANOLAMINE PHOSPHATE TRANSFERASE 2"/>
    <property type="match status" value="1"/>
</dbReference>
<comment type="pathway">
    <text evidence="2">Glycolipid biosynthesis; glycosylphosphatidylinositol-anchor biosynthesis.</text>
</comment>
<dbReference type="InterPro" id="IPR039527">
    <property type="entry name" value="PIGG/GPI7"/>
</dbReference>
<dbReference type="Gene3D" id="3.40.720.10">
    <property type="entry name" value="Alkaline Phosphatase, subunit A"/>
    <property type="match status" value="1"/>
</dbReference>
<dbReference type="RefSeq" id="XP_009018362.1">
    <property type="nucleotide sequence ID" value="XM_009020114.1"/>
</dbReference>
<dbReference type="InterPro" id="IPR002591">
    <property type="entry name" value="Phosphodiest/P_Trfase"/>
</dbReference>
<dbReference type="eggNOG" id="KOG2125">
    <property type="taxonomic scope" value="Eukaryota"/>
</dbReference>
<name>T1FTG5_HELRO</name>
<feature type="transmembrane region" description="Helical" evidence="11">
    <location>
        <begin position="671"/>
        <end position="691"/>
    </location>
</feature>
<dbReference type="SUPFAM" id="SSF53649">
    <property type="entry name" value="Alkaline phosphatase-like"/>
    <property type="match status" value="1"/>
</dbReference>